<feature type="coiled-coil region" evidence="2">
    <location>
        <begin position="236"/>
        <end position="263"/>
    </location>
</feature>
<dbReference type="InterPro" id="IPR001623">
    <property type="entry name" value="DnaJ_domain"/>
</dbReference>
<evidence type="ECO:0000313" key="5">
    <source>
        <dbReference type="EMBL" id="KQB02192.1"/>
    </source>
</evidence>
<dbReference type="Gene3D" id="1.25.40.10">
    <property type="entry name" value="Tetratricopeptide repeat domain"/>
    <property type="match status" value="1"/>
</dbReference>
<dbReference type="PATRIC" id="fig|1481663.12.peg.279"/>
<dbReference type="EMBL" id="LBGP01000010">
    <property type="protein sequence ID" value="KQB02192.1"/>
    <property type="molecule type" value="Genomic_DNA"/>
</dbReference>
<sequence length="337" mass="38287">MRLRCLWLFLLFSFPLEATDDLTELMKLAKQNDPQAQYQLAIAYQTGSSTPQNLNDAFYWFLQAAEQNYPAAMAQVASAYMTGQGVNKDAQQTQYWLTKLALSGNVRATATLAKWYEQHPSPIPALDLAELWYRVNSNQDSESEQGYSRLLEQKFNQQREKQLSSIESLDKVIDQDLSSPPTQPIPTTNQAITSDWLLPLLAAAGLLLAIISVRMIWRKPRNSVIASTSLDPETKLKEQQFIIKRQKQQLDQLFQECKRLQQNQANDLSGQKVAIAFAVMGFHPTQTPDVKAIKLRYKQLSKIYHPDLHGSDEEMKRLNSAVKIVIDSVNKSLQKQA</sequence>
<dbReference type="InterPro" id="IPR011990">
    <property type="entry name" value="TPR-like_helical_dom_sf"/>
</dbReference>
<organism evidence="5 6">
    <name type="scientific">Vibrio metoecus</name>
    <dbReference type="NCBI Taxonomy" id="1481663"/>
    <lineage>
        <taxon>Bacteria</taxon>
        <taxon>Pseudomonadati</taxon>
        <taxon>Pseudomonadota</taxon>
        <taxon>Gammaproteobacteria</taxon>
        <taxon>Vibrionales</taxon>
        <taxon>Vibrionaceae</taxon>
        <taxon>Vibrio</taxon>
    </lineage>
</organism>
<accession>A0A0Q0PZP2</accession>
<dbReference type="InterPro" id="IPR052945">
    <property type="entry name" value="Mitotic_Regulator"/>
</dbReference>
<evidence type="ECO:0000259" key="4">
    <source>
        <dbReference type="PROSITE" id="PS50076"/>
    </source>
</evidence>
<comment type="caution">
    <text evidence="5">The sequence shown here is derived from an EMBL/GenBank/DDBJ whole genome shotgun (WGS) entry which is preliminary data.</text>
</comment>
<dbReference type="SUPFAM" id="SSF46565">
    <property type="entry name" value="Chaperone J-domain"/>
    <property type="match status" value="1"/>
</dbReference>
<dbReference type="Gene3D" id="1.10.287.110">
    <property type="entry name" value="DnaJ domain"/>
    <property type="match status" value="1"/>
</dbReference>
<feature type="signal peptide" evidence="3">
    <location>
        <begin position="1"/>
        <end position="18"/>
    </location>
</feature>
<dbReference type="InterPro" id="IPR036869">
    <property type="entry name" value="J_dom_sf"/>
</dbReference>
<dbReference type="CDD" id="cd06257">
    <property type="entry name" value="DnaJ"/>
    <property type="match status" value="1"/>
</dbReference>
<dbReference type="SUPFAM" id="SSF81901">
    <property type="entry name" value="HCP-like"/>
    <property type="match status" value="1"/>
</dbReference>
<evidence type="ECO:0000313" key="6">
    <source>
        <dbReference type="Proteomes" id="UP000050491"/>
    </source>
</evidence>
<keyword evidence="1" id="KW-0143">Chaperone</keyword>
<dbReference type="SMART" id="SM00271">
    <property type="entry name" value="DnaJ"/>
    <property type="match status" value="1"/>
</dbReference>
<gene>
    <name evidence="5" type="ORF">XV92_07630</name>
</gene>
<evidence type="ECO:0000256" key="1">
    <source>
        <dbReference type="ARBA" id="ARBA00023186"/>
    </source>
</evidence>
<dbReference type="SMART" id="SM00671">
    <property type="entry name" value="SEL1"/>
    <property type="match status" value="2"/>
</dbReference>
<dbReference type="Proteomes" id="UP000050491">
    <property type="component" value="Unassembled WGS sequence"/>
</dbReference>
<dbReference type="PANTHER" id="PTHR43628:SF1">
    <property type="entry name" value="CHITIN SYNTHASE REGULATORY FACTOR 2-RELATED"/>
    <property type="match status" value="1"/>
</dbReference>
<name>A0A0Q0PZP2_VIBMT</name>
<evidence type="ECO:0000256" key="2">
    <source>
        <dbReference type="SAM" id="Coils"/>
    </source>
</evidence>
<dbReference type="InterPro" id="IPR006597">
    <property type="entry name" value="Sel1-like"/>
</dbReference>
<feature type="domain" description="J" evidence="4">
    <location>
        <begin position="275"/>
        <end position="337"/>
    </location>
</feature>
<dbReference type="AlphaFoldDB" id="A0A0Q0PZP2"/>
<keyword evidence="2" id="KW-0175">Coiled coil</keyword>
<evidence type="ECO:0000256" key="3">
    <source>
        <dbReference type="SAM" id="SignalP"/>
    </source>
</evidence>
<reference evidence="5 6" key="1">
    <citation type="journal article" date="2015" name="Genome Biol. Evol.">
        <title>The Dynamics of Genetic Interactions between Vibrio metoecus and Vibrio cholerae, Two Close Relatives Co-Occurring in the Environment.</title>
        <authorList>
            <person name="Orata F.D."/>
            <person name="Kirchberger P.C."/>
            <person name="Meheust R."/>
            <person name="Barlow E.J."/>
            <person name="Tarr C.L."/>
            <person name="Boucher Y."/>
        </authorList>
    </citation>
    <scope>NUCLEOTIDE SEQUENCE [LARGE SCALE GENOMIC DNA]</scope>
    <source>
        <strain evidence="5 6">YB5B04</strain>
    </source>
</reference>
<protein>
    <submittedName>
        <fullName evidence="5">Molecular chaperone DnaJ</fullName>
    </submittedName>
</protein>
<dbReference type="Pfam" id="PF08238">
    <property type="entry name" value="Sel1"/>
    <property type="match status" value="2"/>
</dbReference>
<dbReference type="RefSeq" id="WP_055064503.1">
    <property type="nucleotide sequence ID" value="NZ_LBGP01000010.1"/>
</dbReference>
<keyword evidence="3" id="KW-0732">Signal</keyword>
<dbReference type="OrthoDB" id="5906522at2"/>
<dbReference type="PROSITE" id="PS50076">
    <property type="entry name" value="DNAJ_2"/>
    <property type="match status" value="1"/>
</dbReference>
<dbReference type="PANTHER" id="PTHR43628">
    <property type="entry name" value="ACTIVATOR OF C KINASE PROTEIN 1-RELATED"/>
    <property type="match status" value="1"/>
</dbReference>
<feature type="chain" id="PRO_5006183104" evidence="3">
    <location>
        <begin position="19"/>
        <end position="337"/>
    </location>
</feature>
<proteinExistence type="predicted"/>